<evidence type="ECO:0000256" key="2">
    <source>
        <dbReference type="SAM" id="Phobius"/>
    </source>
</evidence>
<keyword evidence="4" id="KW-1185">Reference proteome</keyword>
<keyword evidence="2" id="KW-0812">Transmembrane</keyword>
<gene>
    <name evidence="3" type="ORF">GOP47_0001472</name>
</gene>
<keyword evidence="2" id="KW-1133">Transmembrane helix</keyword>
<reference evidence="3" key="1">
    <citation type="submission" date="2021-01" db="EMBL/GenBank/DDBJ databases">
        <title>Adiantum capillus-veneris genome.</title>
        <authorList>
            <person name="Fang Y."/>
            <person name="Liao Q."/>
        </authorList>
    </citation>
    <scope>NUCLEOTIDE SEQUENCE</scope>
    <source>
        <strain evidence="3">H3</strain>
        <tissue evidence="3">Leaf</tissue>
    </source>
</reference>
<accession>A0A9D4ZNA1</accession>
<organism evidence="3 4">
    <name type="scientific">Adiantum capillus-veneris</name>
    <name type="common">Maidenhair fern</name>
    <dbReference type="NCBI Taxonomy" id="13818"/>
    <lineage>
        <taxon>Eukaryota</taxon>
        <taxon>Viridiplantae</taxon>
        <taxon>Streptophyta</taxon>
        <taxon>Embryophyta</taxon>
        <taxon>Tracheophyta</taxon>
        <taxon>Polypodiopsida</taxon>
        <taxon>Polypodiidae</taxon>
        <taxon>Polypodiales</taxon>
        <taxon>Pteridineae</taxon>
        <taxon>Pteridaceae</taxon>
        <taxon>Vittarioideae</taxon>
        <taxon>Adiantum</taxon>
    </lineage>
</organism>
<sequence length="417" mass="46275">MALRFLARHGSRLARRGREEGRLARPWSSVSRSKHTVPQEIVAAGLPNSAHDGSILIRRSAFAEFSEACKSPHQMNPAFSTFTLRRCAFKEACQANPPSFNGSCRGFGSFTTDALSHFKGNAAIVLPQKTLFRRISTEAITKKLKLSPSTIKKPIDELMKTASRYKDVAGLQVEGFWKRNVMILVGAAGILACFLLWQIMYGVANLFVSFSEGMAKFGFLGMAAATVAFAAMALRARYTINPDKVYRIAMRMMNTSAAALEVLGPPLTGTDLRAYVMSSGGLKLKKLKPRIGSKRCFLIFPIQGSERKGLVSAEVKKKKGKYEFKLLAIDVAVPGAEQRLFLVGDEMEYKVGGGLIGQLRDPMFKAMAAQEEFDAQDEKEEEEEAKAEEARREQEAKDEEARRNEEIERLEKENANK</sequence>
<protein>
    <submittedName>
        <fullName evidence="3">Uncharacterized protein</fullName>
    </submittedName>
</protein>
<dbReference type="Gene3D" id="3.10.450.320">
    <property type="entry name" value="Mitochondrial import inner membrane translocase subunit Tim21"/>
    <property type="match status" value="1"/>
</dbReference>
<comment type="caution">
    <text evidence="3">The sequence shown here is derived from an EMBL/GenBank/DDBJ whole genome shotgun (WGS) entry which is preliminary data.</text>
</comment>
<dbReference type="EMBL" id="JABFUD020000003">
    <property type="protein sequence ID" value="KAI5081729.1"/>
    <property type="molecule type" value="Genomic_DNA"/>
</dbReference>
<dbReference type="PANTHER" id="PTHR36354:SF2">
    <property type="entry name" value="IMPORT INNER MEMBRANE TRANSLOCASE SUBUNIT"/>
    <property type="match status" value="1"/>
</dbReference>
<feature type="compositionally biased region" description="Basic and acidic residues" evidence="1">
    <location>
        <begin position="387"/>
        <end position="417"/>
    </location>
</feature>
<feature type="compositionally biased region" description="Acidic residues" evidence="1">
    <location>
        <begin position="371"/>
        <end position="386"/>
    </location>
</feature>
<feature type="region of interest" description="Disordered" evidence="1">
    <location>
        <begin position="370"/>
        <end position="417"/>
    </location>
</feature>
<dbReference type="PANTHER" id="PTHR36354">
    <property type="entry name" value="IMPORT INNER MEMBRANE TRANSLOCASE SUBUNIT"/>
    <property type="match status" value="1"/>
</dbReference>
<evidence type="ECO:0000313" key="3">
    <source>
        <dbReference type="EMBL" id="KAI5081729.1"/>
    </source>
</evidence>
<name>A0A9D4ZNA1_ADICA</name>
<evidence type="ECO:0000313" key="4">
    <source>
        <dbReference type="Proteomes" id="UP000886520"/>
    </source>
</evidence>
<feature type="transmembrane region" description="Helical" evidence="2">
    <location>
        <begin position="181"/>
        <end position="201"/>
    </location>
</feature>
<dbReference type="OrthoDB" id="2016421at2759"/>
<keyword evidence="2" id="KW-0472">Membrane</keyword>
<evidence type="ECO:0000256" key="1">
    <source>
        <dbReference type="SAM" id="MobiDB-lite"/>
    </source>
</evidence>
<proteinExistence type="predicted"/>
<dbReference type="Proteomes" id="UP000886520">
    <property type="component" value="Chromosome 2"/>
</dbReference>
<feature type="transmembrane region" description="Helical" evidence="2">
    <location>
        <begin position="213"/>
        <end position="234"/>
    </location>
</feature>
<dbReference type="AlphaFoldDB" id="A0A9D4ZNA1"/>
<dbReference type="InterPro" id="IPR038552">
    <property type="entry name" value="Tim21_IMS_sf"/>
</dbReference>